<gene>
    <name evidence="4" type="ORF">A7T00_29095</name>
    <name evidence="3" type="ORF">CJK13_17915</name>
</gene>
<accession>A0A1S0Z7L9</accession>
<organism evidence="4">
    <name type="scientific">Salmonella enterica subsp. enterica serovar Saintpaul</name>
    <dbReference type="NCBI Taxonomy" id="90105"/>
    <lineage>
        <taxon>Bacteria</taxon>
        <taxon>Pseudomonadati</taxon>
        <taxon>Pseudomonadota</taxon>
        <taxon>Gammaproteobacteria</taxon>
        <taxon>Enterobacterales</taxon>
        <taxon>Enterobacteriaceae</taxon>
        <taxon>Salmonella</taxon>
    </lineage>
</organism>
<evidence type="ECO:0000256" key="1">
    <source>
        <dbReference type="SAM" id="SignalP"/>
    </source>
</evidence>
<evidence type="ECO:0000313" key="3">
    <source>
        <dbReference type="EMBL" id="ECT9642237.1"/>
    </source>
</evidence>
<dbReference type="EMBL" id="MLZC01000024">
    <property type="protein sequence ID" value="OHG59485.1"/>
    <property type="molecule type" value="Genomic_DNA"/>
</dbReference>
<reference evidence="3" key="2">
    <citation type="submission" date="2018-07" db="EMBL/GenBank/DDBJ databases">
        <authorList>
            <consortium name="PulseNet: The National Subtyping Network for Foodborne Disease Surveillance"/>
            <person name="Tarr C.L."/>
            <person name="Trees E."/>
            <person name="Katz L.S."/>
            <person name="Carleton-Romer H.A."/>
            <person name="Stroika S."/>
            <person name="Kucerova Z."/>
            <person name="Roache K.F."/>
            <person name="Sabol A.L."/>
            <person name="Besser J."/>
            <person name="Gerner-Smidt P."/>
        </authorList>
    </citation>
    <scope>NUCLEOTIDE SEQUENCE</scope>
    <source>
        <strain evidence="3">2015AM-1903</strain>
    </source>
</reference>
<feature type="domain" description="Transglycosylase SLT" evidence="2">
    <location>
        <begin position="26"/>
        <end position="150"/>
    </location>
</feature>
<dbReference type="Gene3D" id="1.10.530.10">
    <property type="match status" value="1"/>
</dbReference>
<keyword evidence="1" id="KW-0732">Signal</keyword>
<feature type="chain" id="PRO_5033745709" evidence="1">
    <location>
        <begin position="25"/>
        <end position="159"/>
    </location>
</feature>
<sequence>MLSWRVFRPLLVLTLCGVPLWAQAFCFDAAAAKYHVSPLLIKSMAIGESNLDPHATNDNRDKKTGKIKSTDYGLMMINSTHIPRLVSMGVIRDKNDLLNKPCLNVQIGTWILAKHFQVCGVSWNCLGSYNAGFRADRHETRERYANRIWKIYQQQQGAQ</sequence>
<comment type="caution">
    <text evidence="4">The sequence shown here is derived from an EMBL/GenBank/DDBJ whole genome shotgun (WGS) entry which is preliminary data.</text>
</comment>
<evidence type="ECO:0000259" key="2">
    <source>
        <dbReference type="Pfam" id="PF01464"/>
    </source>
</evidence>
<protein>
    <submittedName>
        <fullName evidence="4">Pilus assembly protein</fullName>
    </submittedName>
</protein>
<dbReference type="EMBL" id="AAKOLH010000008">
    <property type="protein sequence ID" value="ECT9642237.1"/>
    <property type="molecule type" value="Genomic_DNA"/>
</dbReference>
<dbReference type="SUPFAM" id="SSF53955">
    <property type="entry name" value="Lysozyme-like"/>
    <property type="match status" value="1"/>
</dbReference>
<evidence type="ECO:0000313" key="4">
    <source>
        <dbReference type="EMBL" id="OHG59485.1"/>
    </source>
</evidence>
<proteinExistence type="predicted"/>
<dbReference type="AlphaFoldDB" id="A0A1S0Z7L9"/>
<dbReference type="InterPro" id="IPR008258">
    <property type="entry name" value="Transglycosylase_SLT_dom_1"/>
</dbReference>
<dbReference type="Pfam" id="PF01464">
    <property type="entry name" value="SLT"/>
    <property type="match status" value="1"/>
</dbReference>
<dbReference type="RefSeq" id="WP_000954133.1">
    <property type="nucleotide sequence ID" value="NZ_QWDP01000009.1"/>
</dbReference>
<reference evidence="4" key="1">
    <citation type="submission" date="2016-09" db="EMBL/GenBank/DDBJ databases">
        <title>Whole genome sequencing of Salmonella enterica.</title>
        <authorList>
            <person name="Bell R."/>
        </authorList>
    </citation>
    <scope>NUCLEOTIDE SEQUENCE [LARGE SCALE GENOMIC DNA]</scope>
    <source>
        <strain evidence="4">CFSAN044978</strain>
    </source>
</reference>
<dbReference type="InterPro" id="IPR023346">
    <property type="entry name" value="Lysozyme-like_dom_sf"/>
</dbReference>
<name>A0A1S0Z7L9_SALET</name>
<dbReference type="CDD" id="cd13400">
    <property type="entry name" value="LT_IagB-like"/>
    <property type="match status" value="1"/>
</dbReference>
<feature type="signal peptide" evidence="1">
    <location>
        <begin position="1"/>
        <end position="24"/>
    </location>
</feature>